<evidence type="ECO:0000313" key="3">
    <source>
        <dbReference type="EMBL" id="KAA0912270.1"/>
    </source>
</evidence>
<dbReference type="PANTHER" id="PTHR43861">
    <property type="entry name" value="TRANS-ACONITATE 2-METHYLTRANSFERASE-RELATED"/>
    <property type="match status" value="1"/>
</dbReference>
<dbReference type="Pfam" id="PF08242">
    <property type="entry name" value="Methyltransf_12"/>
    <property type="match status" value="1"/>
</dbReference>
<keyword evidence="1 3" id="KW-0808">Transferase</keyword>
<protein>
    <submittedName>
        <fullName evidence="3">Class I SAM-dependent methyltransferase</fullName>
    </submittedName>
</protein>
<accession>A0A5A9Z518</accession>
<dbReference type="CDD" id="cd02440">
    <property type="entry name" value="AdoMet_MTases"/>
    <property type="match status" value="1"/>
</dbReference>
<evidence type="ECO:0000313" key="4">
    <source>
        <dbReference type="Proteomes" id="UP000324965"/>
    </source>
</evidence>
<dbReference type="Proteomes" id="UP000324965">
    <property type="component" value="Unassembled WGS sequence"/>
</dbReference>
<dbReference type="GO" id="GO:0017000">
    <property type="term" value="P:antibiotic biosynthetic process"/>
    <property type="evidence" value="ECO:0007669"/>
    <property type="project" value="UniProtKB-ARBA"/>
</dbReference>
<dbReference type="Gene3D" id="3.40.50.150">
    <property type="entry name" value="Vaccinia Virus protein VP39"/>
    <property type="match status" value="1"/>
</dbReference>
<evidence type="ECO:0000259" key="2">
    <source>
        <dbReference type="Pfam" id="PF08242"/>
    </source>
</evidence>
<keyword evidence="4" id="KW-1185">Reference proteome</keyword>
<dbReference type="RefSeq" id="WP_149516113.1">
    <property type="nucleotide sequence ID" value="NZ_VDFC01000169.1"/>
</dbReference>
<organism evidence="3 4">
    <name type="scientific">Streptomyces apricus</name>
    <dbReference type="NCBI Taxonomy" id="1828112"/>
    <lineage>
        <taxon>Bacteria</taxon>
        <taxon>Bacillati</taxon>
        <taxon>Actinomycetota</taxon>
        <taxon>Actinomycetes</taxon>
        <taxon>Kitasatosporales</taxon>
        <taxon>Streptomycetaceae</taxon>
        <taxon>Streptomyces</taxon>
    </lineage>
</organism>
<dbReference type="EMBL" id="VDFC01000169">
    <property type="protein sequence ID" value="KAA0912270.1"/>
    <property type="molecule type" value="Genomic_DNA"/>
</dbReference>
<dbReference type="AlphaFoldDB" id="A0A5A9Z518"/>
<gene>
    <name evidence="3" type="ORF">FGF04_38915</name>
</gene>
<dbReference type="SUPFAM" id="SSF53335">
    <property type="entry name" value="S-adenosyl-L-methionine-dependent methyltransferases"/>
    <property type="match status" value="1"/>
</dbReference>
<dbReference type="PANTHER" id="PTHR43861:SF3">
    <property type="entry name" value="PUTATIVE (AFU_ORTHOLOGUE AFUA_2G14390)-RELATED"/>
    <property type="match status" value="1"/>
</dbReference>
<evidence type="ECO:0000256" key="1">
    <source>
        <dbReference type="ARBA" id="ARBA00022679"/>
    </source>
</evidence>
<dbReference type="GO" id="GO:0032259">
    <property type="term" value="P:methylation"/>
    <property type="evidence" value="ECO:0007669"/>
    <property type="project" value="UniProtKB-KW"/>
</dbReference>
<dbReference type="InterPro" id="IPR029063">
    <property type="entry name" value="SAM-dependent_MTases_sf"/>
</dbReference>
<dbReference type="OrthoDB" id="3469983at2"/>
<comment type="caution">
    <text evidence="3">The sequence shown here is derived from an EMBL/GenBank/DDBJ whole genome shotgun (WGS) entry which is preliminary data.</text>
</comment>
<keyword evidence="3" id="KW-0489">Methyltransferase</keyword>
<dbReference type="GO" id="GO:0008168">
    <property type="term" value="F:methyltransferase activity"/>
    <property type="evidence" value="ECO:0007669"/>
    <property type="project" value="UniProtKB-KW"/>
</dbReference>
<name>A0A5A9Z518_9ACTN</name>
<dbReference type="InterPro" id="IPR013217">
    <property type="entry name" value="Methyltransf_12"/>
</dbReference>
<proteinExistence type="predicted"/>
<reference evidence="3 4" key="1">
    <citation type="submission" date="2019-05" db="EMBL/GenBank/DDBJ databases">
        <authorList>
            <person name="Hariharan J."/>
            <person name="Choudoir M.J."/>
            <person name="Diebold P."/>
            <person name="Panke-Buisse K."/>
            <person name="Buckley D.H."/>
        </authorList>
    </citation>
    <scope>NUCLEOTIDE SEQUENCE [LARGE SCALE GENOMIC DNA]</scope>
    <source>
        <strain evidence="3 4">SUN51</strain>
    </source>
</reference>
<sequence length="271" mass="29717">MHPLASRPRYLFKDDPELLREQFRCLSDAYDPITLPRLAATGVTEGWRCLEVGSGAGTVAHWLAERVAPTGSVLATDLRPPAFDARPGLTVLTHDIRHDPLPEAAFDLIVARLVLQHLPERRTVLDRLVRALVPGGVLQIDELDTSYEPPLLTPDGESARLYAKFTATRSAAMRAAGGDPHWGRHVPAALRAAGLVDLDPQPHILLRGPASAALRLQLHLSHHLHDQLLAAGMTEDELLRVRELMRDPSFHAASSVLYSVHGRRPGPRNAS</sequence>
<feature type="domain" description="Methyltransferase type 12" evidence="2">
    <location>
        <begin position="50"/>
        <end position="138"/>
    </location>
</feature>